<accession>A0ABS8UJY7</accession>
<dbReference type="Proteomes" id="UP000823775">
    <property type="component" value="Unassembled WGS sequence"/>
</dbReference>
<organism evidence="1 2">
    <name type="scientific">Datura stramonium</name>
    <name type="common">Jimsonweed</name>
    <name type="synonym">Common thornapple</name>
    <dbReference type="NCBI Taxonomy" id="4076"/>
    <lineage>
        <taxon>Eukaryota</taxon>
        <taxon>Viridiplantae</taxon>
        <taxon>Streptophyta</taxon>
        <taxon>Embryophyta</taxon>
        <taxon>Tracheophyta</taxon>
        <taxon>Spermatophyta</taxon>
        <taxon>Magnoliopsida</taxon>
        <taxon>eudicotyledons</taxon>
        <taxon>Gunneridae</taxon>
        <taxon>Pentapetalae</taxon>
        <taxon>asterids</taxon>
        <taxon>lamiids</taxon>
        <taxon>Solanales</taxon>
        <taxon>Solanaceae</taxon>
        <taxon>Solanoideae</taxon>
        <taxon>Datureae</taxon>
        <taxon>Datura</taxon>
    </lineage>
</organism>
<evidence type="ECO:0000313" key="1">
    <source>
        <dbReference type="EMBL" id="MCD9559213.1"/>
    </source>
</evidence>
<reference evidence="1 2" key="1">
    <citation type="journal article" date="2021" name="BMC Genomics">
        <title>Datura genome reveals duplications of psychoactive alkaloid biosynthetic genes and high mutation rate following tissue culture.</title>
        <authorList>
            <person name="Rajewski A."/>
            <person name="Carter-House D."/>
            <person name="Stajich J."/>
            <person name="Litt A."/>
        </authorList>
    </citation>
    <scope>NUCLEOTIDE SEQUENCE [LARGE SCALE GENOMIC DNA]</scope>
    <source>
        <strain evidence="1">AR-01</strain>
    </source>
</reference>
<comment type="caution">
    <text evidence="1">The sequence shown here is derived from an EMBL/GenBank/DDBJ whole genome shotgun (WGS) entry which is preliminary data.</text>
</comment>
<protein>
    <submittedName>
        <fullName evidence="1">Uncharacterized protein</fullName>
    </submittedName>
</protein>
<keyword evidence="2" id="KW-1185">Reference proteome</keyword>
<dbReference type="EMBL" id="JACEIK010002111">
    <property type="protein sequence ID" value="MCD9559213.1"/>
    <property type="molecule type" value="Genomic_DNA"/>
</dbReference>
<proteinExistence type="predicted"/>
<evidence type="ECO:0000313" key="2">
    <source>
        <dbReference type="Proteomes" id="UP000823775"/>
    </source>
</evidence>
<name>A0ABS8UJY7_DATST</name>
<gene>
    <name evidence="1" type="ORF">HAX54_017068</name>
</gene>
<sequence>MVPLGLQERKNKEHIPATLALLYLSPFCFELPANLALSSLQSQGSFSSSVAEFGSSENLLLHCCTGGCVVLVFDGENEGEQEKDEEHLLNNLKQPWISPYAEAQEDAKSDWDVTKKEDNNLHALVDTEV</sequence>